<evidence type="ECO:0000256" key="4">
    <source>
        <dbReference type="ARBA" id="ARBA00023143"/>
    </source>
</evidence>
<evidence type="ECO:0000256" key="6">
    <source>
        <dbReference type="RuleBase" id="RU362062"/>
    </source>
</evidence>
<evidence type="ECO:0000259" key="8">
    <source>
        <dbReference type="Pfam" id="PF06429"/>
    </source>
</evidence>
<reference evidence="9 10" key="1">
    <citation type="submission" date="2019-07" db="EMBL/GenBank/DDBJ databases">
        <title>Allobacillus sp. nov. SKP isolated from shrimp paste of Euphausiacea.</title>
        <authorList>
            <person name="Kanchanasin P."/>
            <person name="Tanasupawat S."/>
            <person name="Shi W."/>
            <person name="Wu L."/>
            <person name="Ma J."/>
        </authorList>
    </citation>
    <scope>NUCLEOTIDE SEQUENCE [LARGE SCALE GENOMIC DNA]</scope>
    <source>
        <strain evidence="9 10">SKP4-8</strain>
    </source>
</reference>
<dbReference type="Pfam" id="PF06429">
    <property type="entry name" value="Flg_bbr_C"/>
    <property type="match status" value="1"/>
</dbReference>
<evidence type="ECO:0000256" key="1">
    <source>
        <dbReference type="ARBA" id="ARBA00004117"/>
    </source>
</evidence>
<evidence type="ECO:0000259" key="7">
    <source>
        <dbReference type="Pfam" id="PF00460"/>
    </source>
</evidence>
<proteinExistence type="inferred from homology"/>
<dbReference type="RefSeq" id="WP_144087734.1">
    <property type="nucleotide sequence ID" value="NZ_VMHE01000002.1"/>
</dbReference>
<keyword evidence="9" id="KW-0966">Cell projection</keyword>
<protein>
    <recommendedName>
        <fullName evidence="3 6">Flagellar basal-body rod protein FlgC</fullName>
    </recommendedName>
</protein>
<dbReference type="Proteomes" id="UP000316425">
    <property type="component" value="Unassembled WGS sequence"/>
</dbReference>
<evidence type="ECO:0000313" key="9">
    <source>
        <dbReference type="EMBL" id="TSJ67145.1"/>
    </source>
</evidence>
<keyword evidence="10" id="KW-1185">Reference proteome</keyword>
<dbReference type="Pfam" id="PF00460">
    <property type="entry name" value="Flg_bb_rod"/>
    <property type="match status" value="1"/>
</dbReference>
<dbReference type="NCBIfam" id="TIGR01395">
    <property type="entry name" value="FlgC"/>
    <property type="match status" value="1"/>
</dbReference>
<dbReference type="GO" id="GO:0030694">
    <property type="term" value="C:bacterial-type flagellum basal body, rod"/>
    <property type="evidence" value="ECO:0007669"/>
    <property type="project" value="UniProtKB-UniRule"/>
</dbReference>
<sequence>MGMFDGINISGSALTANRFKMDVHADNIANQQTTRAQLNEAGEWEPYRRKIVTQAAKGEQFNQFLHKAIGKQNISTGKGVSIHSVNDDPTPFEPVYNPDHPDANDEGYVMMPNVDPLKEMMGMMTASRAYEANVTALNASKGILMKSLEIGK</sequence>
<feature type="domain" description="Flagellar basal-body/hook protein C-terminal" evidence="8">
    <location>
        <begin position="106"/>
        <end position="148"/>
    </location>
</feature>
<dbReference type="PANTHER" id="PTHR30435:SF2">
    <property type="entry name" value="FLAGELLAR BASAL-BODY ROD PROTEIN FLGC"/>
    <property type="match status" value="1"/>
</dbReference>
<dbReference type="EMBL" id="VMHE01000002">
    <property type="protein sequence ID" value="TSJ67145.1"/>
    <property type="molecule type" value="Genomic_DNA"/>
</dbReference>
<name>A0A556PRY0_9BACI</name>
<evidence type="ECO:0000256" key="5">
    <source>
        <dbReference type="ARBA" id="ARBA00025933"/>
    </source>
</evidence>
<gene>
    <name evidence="9" type="primary">flgC</name>
    <name evidence="9" type="ORF">FPQ13_02505</name>
</gene>
<comment type="subcellular location">
    <subcellularLocation>
        <location evidence="1 6">Bacterial flagellum basal body</location>
    </subcellularLocation>
</comment>
<evidence type="ECO:0000313" key="10">
    <source>
        <dbReference type="Proteomes" id="UP000316425"/>
    </source>
</evidence>
<evidence type="ECO:0000256" key="2">
    <source>
        <dbReference type="ARBA" id="ARBA00009677"/>
    </source>
</evidence>
<evidence type="ECO:0000256" key="3">
    <source>
        <dbReference type="ARBA" id="ARBA00017941"/>
    </source>
</evidence>
<comment type="subunit">
    <text evidence="5 6">The basal body constitutes a major portion of the flagellar organelle and consists of four rings (L,P,S, and M) mounted on a central rod. The rod consists of about 26 subunits of FlgG in the distal portion, and FlgB, FlgC and FlgF are thought to build up the proximal portion of the rod with about 6 subunits each.</text>
</comment>
<organism evidence="9 10">
    <name type="scientific">Allobacillus salarius</name>
    <dbReference type="NCBI Taxonomy" id="1955272"/>
    <lineage>
        <taxon>Bacteria</taxon>
        <taxon>Bacillati</taxon>
        <taxon>Bacillota</taxon>
        <taxon>Bacilli</taxon>
        <taxon>Bacillales</taxon>
        <taxon>Bacillaceae</taxon>
        <taxon>Allobacillus</taxon>
    </lineage>
</organism>
<keyword evidence="9" id="KW-0282">Flagellum</keyword>
<keyword evidence="4 6" id="KW-0975">Bacterial flagellum</keyword>
<comment type="caution">
    <text evidence="9">The sequence shown here is derived from an EMBL/GenBank/DDBJ whole genome shotgun (WGS) entry which is preliminary data.</text>
</comment>
<comment type="similarity">
    <text evidence="2">Belongs to the flagella basal body rod proteins family.</text>
</comment>
<keyword evidence="9" id="KW-0969">Cilium</keyword>
<feature type="domain" description="Flagellar basal body rod protein N-terminal" evidence="7">
    <location>
        <begin position="7"/>
        <end position="37"/>
    </location>
</feature>
<dbReference type="InterPro" id="IPR010930">
    <property type="entry name" value="Flg_bb/hook_C_dom"/>
</dbReference>
<dbReference type="OrthoDB" id="9794148at2"/>
<dbReference type="AlphaFoldDB" id="A0A556PRY0"/>
<dbReference type="GO" id="GO:0071978">
    <property type="term" value="P:bacterial-type flagellum-dependent swarming motility"/>
    <property type="evidence" value="ECO:0007669"/>
    <property type="project" value="TreeGrafter"/>
</dbReference>
<dbReference type="InterPro" id="IPR001444">
    <property type="entry name" value="Flag_bb_rod_N"/>
</dbReference>
<dbReference type="PANTHER" id="PTHR30435">
    <property type="entry name" value="FLAGELLAR PROTEIN"/>
    <property type="match status" value="1"/>
</dbReference>
<accession>A0A556PRY0</accession>
<dbReference type="InterPro" id="IPR006299">
    <property type="entry name" value="FlgC"/>
</dbReference>